<feature type="domain" description="Glycosyltransferase 2-like" evidence="5">
    <location>
        <begin position="905"/>
        <end position="1008"/>
    </location>
</feature>
<dbReference type="Proteomes" id="UP000548632">
    <property type="component" value="Unassembled WGS sequence"/>
</dbReference>
<dbReference type="RefSeq" id="WP_182584563.1">
    <property type="nucleotide sequence ID" value="NZ_JABVCQ010000030.1"/>
</dbReference>
<keyword evidence="4" id="KW-0175">Coiled coil</keyword>
<dbReference type="Gene3D" id="3.90.550.10">
    <property type="entry name" value="Spore Coat Polysaccharide Biosynthesis Protein SpsA, Chain A"/>
    <property type="match status" value="2"/>
</dbReference>
<reference evidence="6 7" key="1">
    <citation type="journal article" date="2020" name="Arch. Microbiol.">
        <title>The genome sequence of the giant phototrophic gammaproteobacterium Thiospirillum jenense gives insight into its physiological properties and phylogenetic relationships.</title>
        <authorList>
            <person name="Imhoff J.F."/>
            <person name="Meyer T.E."/>
            <person name="Kyndt J.A."/>
        </authorList>
    </citation>
    <scope>NUCLEOTIDE SEQUENCE [LARGE SCALE GENOMIC DNA]</scope>
    <source>
        <strain evidence="6 7">DSM 216</strain>
    </source>
</reference>
<evidence type="ECO:0000256" key="3">
    <source>
        <dbReference type="ARBA" id="ARBA00022679"/>
    </source>
</evidence>
<dbReference type="PANTHER" id="PTHR43179:SF12">
    <property type="entry name" value="GALACTOFURANOSYLTRANSFERASE GLFT2"/>
    <property type="match status" value="1"/>
</dbReference>
<accession>A0A839HEN8</accession>
<keyword evidence="2" id="KW-0328">Glycosyltransferase</keyword>
<evidence type="ECO:0000256" key="4">
    <source>
        <dbReference type="SAM" id="Coils"/>
    </source>
</evidence>
<sequence length="1330" mass="148783">MSAPVSPIAVIVPVYRGIDETCCCLTSILAATSRTPYQLVVIDDASPEPALRIWLDQLAAAGRIHLIRQPINRGFVAAVNLGMALYPKSDVVLLNSDTAVAHDWLDRLVAAAHSQQCVGTVTPFSNAGSVCSYPHVTRDNPWPGASTTDLVGLKQLDHFAATVNAGCTVDLPVGVGFCLLIRRVCLDQVGEFDTAQFGHGYGEEVEFCLRASQLGFRHLLAADVFVAHHGSVSFGNEVANTRKIAAQAQIDANFPDFQRQVAEWFQRDPARQLRRRLDLARITNATQSVVLFITHNGGGGVERHVAEVAELSRGQALILTLSPYHGATQQVRWQDEREEFCCYLHLGERGSDADTVTLARLRDLGVARLHYHQVVGLPERVLALADDLALPYDVTIHDYMVICPHIHLLTAAGRYCGEPEISLCDKCLADRPPQAFAHWTPFSITNWRQRWQAWLAQATRVICPSQDVASRLQRYWPTLHCTVAPHPRPPLPNQHAHLTAAQCVKVLILGGLSQPKGRDLVYQCALFAQQHQQPLFFRVIGPAEPLPQTWPAVPLQVTGSYEERDLMALIALERADVFLFPAQIPETFSYTLSAALQTGLPIVATALGAFIERLANYPLAHLLPLDSAIEDWNAQLLAAAQLDQSSTINTLIQTSASTNTSVQIDSNTHFHATSVLLNDRQIKFAHYDYWPPTAFHLTPAQITPPLSLSELYSAVLDYQHWQYKPELARRVPEIELALGDAEWDRRALRMRLRQVERDYSLLTRELAHQRHAHAEYVALLERERHAAQVALNALETSQVVRWWHQWLQFTAQCQQFTNDVRRPRHLWQQLNTWQFNQRQPFSRRARRWLMRFKSIRLQPLTNPAVISPPIAQNESVLIPPLATTAPDELTAFILLPLLSPTDNAHWLADCLDALLTSAIHAGLNCTVHVLDDAAHTAAQFCQGFNLPNVHCYPFQSELTLWQWANHCVTNTTGQYLLWLDASSQLQPATLQHLFNAIQHPPNHAHIGMITAKLCYADGPLLAAGAVLWRDGDLWYAGRGDDPLRSTFNYLRQLDVAPWGCVLIPRVQFISAGGFQACFISPDAAVAALSLCFDNTEWQVWYQPAAVVQRLSAHSRQPTTGQPVFTNTEQQLLTRYWSDRTMQRPLTGDAIPFIYDPFIQRWVLVSIDPALTGWVNMLINCDIAANTHVSVVGWNPENTSATEQFVLQQRGIELLTAPQVMSLSDALVQFGAVLNQIMLLGLDHAAAQLPLIKQLTPQVRLVLMYNTPLECSLINTEVSDTDCAQFTQRRGRELNMLRQCDAIWVMNDATLMRKSIERDLPLAVVIDSEVI</sequence>
<comment type="caution">
    <text evidence="6">The sequence shown here is derived from an EMBL/GenBank/DDBJ whole genome shotgun (WGS) entry which is preliminary data.</text>
</comment>
<dbReference type="InterPro" id="IPR029044">
    <property type="entry name" value="Nucleotide-diphossugar_trans"/>
</dbReference>
<keyword evidence="3 6" id="KW-0808">Transferase</keyword>
<dbReference type="SUPFAM" id="SSF53448">
    <property type="entry name" value="Nucleotide-diphospho-sugar transferases"/>
    <property type="match status" value="2"/>
</dbReference>
<protein>
    <submittedName>
        <fullName evidence="6">Glycosyltransferase</fullName>
    </submittedName>
</protein>
<evidence type="ECO:0000313" key="6">
    <source>
        <dbReference type="EMBL" id="MBB1126934.1"/>
    </source>
</evidence>
<dbReference type="PANTHER" id="PTHR43179">
    <property type="entry name" value="RHAMNOSYLTRANSFERASE WBBL"/>
    <property type="match status" value="1"/>
</dbReference>
<feature type="coiled-coil region" evidence="4">
    <location>
        <begin position="745"/>
        <end position="797"/>
    </location>
</feature>
<dbReference type="EMBL" id="JABVCQ010000030">
    <property type="protein sequence ID" value="MBB1126934.1"/>
    <property type="molecule type" value="Genomic_DNA"/>
</dbReference>
<feature type="domain" description="Glycosyltransferase 2-like" evidence="5">
    <location>
        <begin position="10"/>
        <end position="122"/>
    </location>
</feature>
<dbReference type="SUPFAM" id="SSF53756">
    <property type="entry name" value="UDP-Glycosyltransferase/glycogen phosphorylase"/>
    <property type="match status" value="1"/>
</dbReference>
<evidence type="ECO:0000256" key="2">
    <source>
        <dbReference type="ARBA" id="ARBA00022676"/>
    </source>
</evidence>
<comment type="similarity">
    <text evidence="1">Belongs to the glycosyltransferase 2 family.</text>
</comment>
<dbReference type="Gene3D" id="3.40.50.2000">
    <property type="entry name" value="Glycogen Phosphorylase B"/>
    <property type="match status" value="2"/>
</dbReference>
<dbReference type="Pfam" id="PF00535">
    <property type="entry name" value="Glycos_transf_2"/>
    <property type="match status" value="2"/>
</dbReference>
<organism evidence="6 7">
    <name type="scientific">Thiospirillum jenense</name>
    <dbReference type="NCBI Taxonomy" id="1653858"/>
    <lineage>
        <taxon>Bacteria</taxon>
        <taxon>Pseudomonadati</taxon>
        <taxon>Pseudomonadota</taxon>
        <taxon>Gammaproteobacteria</taxon>
        <taxon>Chromatiales</taxon>
        <taxon>Chromatiaceae</taxon>
        <taxon>Thiospirillum</taxon>
    </lineage>
</organism>
<evidence type="ECO:0000259" key="5">
    <source>
        <dbReference type="Pfam" id="PF00535"/>
    </source>
</evidence>
<dbReference type="GO" id="GO:0016740">
    <property type="term" value="F:transferase activity"/>
    <property type="evidence" value="ECO:0007669"/>
    <property type="project" value="UniProtKB-KW"/>
</dbReference>
<evidence type="ECO:0000313" key="7">
    <source>
        <dbReference type="Proteomes" id="UP000548632"/>
    </source>
</evidence>
<evidence type="ECO:0000256" key="1">
    <source>
        <dbReference type="ARBA" id="ARBA00006739"/>
    </source>
</evidence>
<name>A0A839HEN8_9GAMM</name>
<keyword evidence="7" id="KW-1185">Reference proteome</keyword>
<gene>
    <name evidence="6" type="ORF">HUK38_11970</name>
</gene>
<dbReference type="InterPro" id="IPR001173">
    <property type="entry name" value="Glyco_trans_2-like"/>
</dbReference>
<proteinExistence type="inferred from homology"/>